<accession>A0A5B9MGF9</accession>
<sequence length="539" mass="60091">MAKRKSAGKNVKTRSQAGTKAGGTKRKNTKRKNVVRKAGKRKTSKRKSTKRKKTSPHGDLPAVRVRMFRQGLGDCFLVTFDVGRDERHMLIDCGTLGNKVSDVKTNDIVEHLESKILNNGRLHVVVATHEHQDHLSAFRTKAMKALVGKVDHVWLAWTEKPDDPDAQTLAKYRNDLGEALAEIAAASPDSDVGKQVHDLMGFAGEPADDDPLGFAKTVNEAMEFVRKGLGVEPTYHDQGDLIEADWLPGFRIYVLGPPRDKELLKDLGKHGSDELYGLMHAAKLHAATAARPLSAADEESSELEQPFDSRFRLCDEQQKRQLYPDYCDAKQLWRSVDIGWMNMATHFALQLDSLTNNTSLALAIERIADGKVLLFPADAQQGNWLSWHDPELYWSIADANGETRKITAADLLARTVFYKVGHHASHNATARGRGLELMANEDELTAFIPVDRKLALGRNPKGSWQMPARPLYLRLLQKCQGRVVRADTGWAAKAGPTDKTEKALRDLAGDTQWAAWKQSQTAATHIRTDNKLFAEYLLE</sequence>
<evidence type="ECO:0000256" key="1">
    <source>
        <dbReference type="SAM" id="MobiDB-lite"/>
    </source>
</evidence>
<evidence type="ECO:0000313" key="3">
    <source>
        <dbReference type="Proteomes" id="UP000321353"/>
    </source>
</evidence>
<dbReference type="RefSeq" id="WP_147869599.1">
    <property type="nucleotide sequence ID" value="NZ_CP036264.1"/>
</dbReference>
<dbReference type="SUPFAM" id="SSF56281">
    <property type="entry name" value="Metallo-hydrolase/oxidoreductase"/>
    <property type="match status" value="1"/>
</dbReference>
<dbReference type="EMBL" id="CP036264">
    <property type="protein sequence ID" value="QEG00342.1"/>
    <property type="molecule type" value="Genomic_DNA"/>
</dbReference>
<keyword evidence="3" id="KW-1185">Reference proteome</keyword>
<dbReference type="KEGG" id="smam:Mal15_44120"/>
<name>A0A5B9MGF9_9BACT</name>
<feature type="compositionally biased region" description="Basic residues" evidence="1">
    <location>
        <begin position="23"/>
        <end position="55"/>
    </location>
</feature>
<protein>
    <recommendedName>
        <fullName evidence="4">Metallo-beta-lactamase domain-containing protein</fullName>
    </recommendedName>
</protein>
<evidence type="ECO:0008006" key="4">
    <source>
        <dbReference type="Google" id="ProtNLM"/>
    </source>
</evidence>
<dbReference type="Gene3D" id="3.60.15.10">
    <property type="entry name" value="Ribonuclease Z/Hydroxyacylglutathione hydrolase-like"/>
    <property type="match status" value="1"/>
</dbReference>
<dbReference type="InterPro" id="IPR036866">
    <property type="entry name" value="RibonucZ/Hydroxyglut_hydro"/>
</dbReference>
<proteinExistence type="predicted"/>
<dbReference type="Proteomes" id="UP000321353">
    <property type="component" value="Chromosome"/>
</dbReference>
<reference evidence="2 3" key="1">
    <citation type="submission" date="2019-02" db="EMBL/GenBank/DDBJ databases">
        <title>Planctomycetal bacteria perform biofilm scaping via a novel small molecule.</title>
        <authorList>
            <person name="Jeske O."/>
            <person name="Boedeker C."/>
            <person name="Wiegand S."/>
            <person name="Breitling P."/>
            <person name="Kallscheuer N."/>
            <person name="Jogler M."/>
            <person name="Rohde M."/>
            <person name="Petersen J."/>
            <person name="Medema M.H."/>
            <person name="Surup F."/>
            <person name="Jogler C."/>
        </authorList>
    </citation>
    <scope>NUCLEOTIDE SEQUENCE [LARGE SCALE GENOMIC DNA]</scope>
    <source>
        <strain evidence="2 3">Mal15</strain>
    </source>
</reference>
<evidence type="ECO:0000313" key="2">
    <source>
        <dbReference type="EMBL" id="QEG00342.1"/>
    </source>
</evidence>
<feature type="region of interest" description="Disordered" evidence="1">
    <location>
        <begin position="1"/>
        <end position="62"/>
    </location>
</feature>
<gene>
    <name evidence="2" type="ORF">Mal15_44120</name>
</gene>
<organism evidence="2 3">
    <name type="scientific">Stieleria maiorica</name>
    <dbReference type="NCBI Taxonomy" id="2795974"/>
    <lineage>
        <taxon>Bacteria</taxon>
        <taxon>Pseudomonadati</taxon>
        <taxon>Planctomycetota</taxon>
        <taxon>Planctomycetia</taxon>
        <taxon>Pirellulales</taxon>
        <taxon>Pirellulaceae</taxon>
        <taxon>Stieleria</taxon>
    </lineage>
</organism>
<dbReference type="AlphaFoldDB" id="A0A5B9MGF9"/>